<protein>
    <submittedName>
        <fullName evidence="1">Uncharacterized protein</fullName>
    </submittedName>
</protein>
<dbReference type="EMBL" id="JAPDGR010001576">
    <property type="protein sequence ID" value="KAJ2981332.1"/>
    <property type="molecule type" value="Genomic_DNA"/>
</dbReference>
<organism evidence="1 2">
    <name type="scientific">Xylaria curta</name>
    <dbReference type="NCBI Taxonomy" id="42375"/>
    <lineage>
        <taxon>Eukaryota</taxon>
        <taxon>Fungi</taxon>
        <taxon>Dikarya</taxon>
        <taxon>Ascomycota</taxon>
        <taxon>Pezizomycotina</taxon>
        <taxon>Sordariomycetes</taxon>
        <taxon>Xylariomycetidae</taxon>
        <taxon>Xylariales</taxon>
        <taxon>Xylariaceae</taxon>
        <taxon>Xylaria</taxon>
    </lineage>
</organism>
<gene>
    <name evidence="1" type="ORF">NUW58_g6716</name>
</gene>
<accession>A0ACC1NQZ1</accession>
<evidence type="ECO:0000313" key="1">
    <source>
        <dbReference type="EMBL" id="KAJ2981332.1"/>
    </source>
</evidence>
<keyword evidence="2" id="KW-1185">Reference proteome</keyword>
<dbReference type="Proteomes" id="UP001143856">
    <property type="component" value="Unassembled WGS sequence"/>
</dbReference>
<name>A0ACC1NQZ1_9PEZI</name>
<sequence length="419" mass="45171">MPSQSQVQPLTAGIVGAGIAGISTGIALRRAGLQVHIYERSRFSNEIGAAITVPPNASAVLRHWGFDFKAAKSIPNVSTRYISATDLETISEFHYHDIDKAMGSRTMSFHRVDLHQGLRALATESEESSEYSASESESADKVSKDMPVAIHLGREVQSVDCEKGILTLANGSTVQKDLIVIADGAHSNLLEDFLGRQSPAQPTGRSIYRWIVSMEDVMSDPELAVPFREQHKGFIGWTDAAKGILWISYTCRGGTLLSNAVVHNTEEQGPSHSSSSGTDGLSGHGAQGQQATDRQDDAENTPWHTPVTKEAATETCSNFHPALRRIISLASEDGIRVHKLFKRPPLESFVRGRTVIIGDAAHVMMPTHAAGCSTAIESAGVLEGLFKGCTASMEIKQVIGENASLKRELRRSTAAATEM</sequence>
<proteinExistence type="predicted"/>
<evidence type="ECO:0000313" key="2">
    <source>
        <dbReference type="Proteomes" id="UP001143856"/>
    </source>
</evidence>
<comment type="caution">
    <text evidence="1">The sequence shown here is derived from an EMBL/GenBank/DDBJ whole genome shotgun (WGS) entry which is preliminary data.</text>
</comment>
<reference evidence="1" key="1">
    <citation type="submission" date="2022-10" db="EMBL/GenBank/DDBJ databases">
        <title>Genome Sequence of Xylaria curta.</title>
        <authorList>
            <person name="Buettner E."/>
        </authorList>
    </citation>
    <scope>NUCLEOTIDE SEQUENCE</scope>
    <source>
        <strain evidence="1">Babe10</strain>
    </source>
</reference>